<evidence type="ECO:0000313" key="1">
    <source>
        <dbReference type="EMBL" id="KAJ7773169.1"/>
    </source>
</evidence>
<gene>
    <name evidence="1" type="ORF">B0H16DRAFT_1451008</name>
</gene>
<protein>
    <submittedName>
        <fullName evidence="1">Uncharacterized protein</fullName>
    </submittedName>
</protein>
<sequence>MLCMVTTTRRLRRRCRWVRYELKRSWAELEAVVESSAVETRHEYYPHFTGIMSLVPIVLSSGDVLSYARLLLGDHPMVLARFGVKWTDSWVRRALEDLGAQWRIHWQRVASRTPYGSGSPQSQSIWHDKSGGPKFTSHLQEFLAADGVLEVELAPGPILNVPGTVIAKLELLV</sequence>
<dbReference type="Proteomes" id="UP001215598">
    <property type="component" value="Unassembled WGS sequence"/>
</dbReference>
<organism evidence="1 2">
    <name type="scientific">Mycena metata</name>
    <dbReference type="NCBI Taxonomy" id="1033252"/>
    <lineage>
        <taxon>Eukaryota</taxon>
        <taxon>Fungi</taxon>
        <taxon>Dikarya</taxon>
        <taxon>Basidiomycota</taxon>
        <taxon>Agaricomycotina</taxon>
        <taxon>Agaricomycetes</taxon>
        <taxon>Agaricomycetidae</taxon>
        <taxon>Agaricales</taxon>
        <taxon>Marasmiineae</taxon>
        <taxon>Mycenaceae</taxon>
        <taxon>Mycena</taxon>
    </lineage>
</organism>
<accession>A0AAD7NS17</accession>
<dbReference type="EMBL" id="JARKIB010000013">
    <property type="protein sequence ID" value="KAJ7773169.1"/>
    <property type="molecule type" value="Genomic_DNA"/>
</dbReference>
<dbReference type="AlphaFoldDB" id="A0AAD7NS17"/>
<proteinExistence type="predicted"/>
<name>A0AAD7NS17_9AGAR</name>
<evidence type="ECO:0000313" key="2">
    <source>
        <dbReference type="Proteomes" id="UP001215598"/>
    </source>
</evidence>
<reference evidence="1" key="1">
    <citation type="submission" date="2023-03" db="EMBL/GenBank/DDBJ databases">
        <title>Massive genome expansion in bonnet fungi (Mycena s.s.) driven by repeated elements and novel gene families across ecological guilds.</title>
        <authorList>
            <consortium name="Lawrence Berkeley National Laboratory"/>
            <person name="Harder C.B."/>
            <person name="Miyauchi S."/>
            <person name="Viragh M."/>
            <person name="Kuo A."/>
            <person name="Thoen E."/>
            <person name="Andreopoulos B."/>
            <person name="Lu D."/>
            <person name="Skrede I."/>
            <person name="Drula E."/>
            <person name="Henrissat B."/>
            <person name="Morin E."/>
            <person name="Kohler A."/>
            <person name="Barry K."/>
            <person name="LaButti K."/>
            <person name="Morin E."/>
            <person name="Salamov A."/>
            <person name="Lipzen A."/>
            <person name="Mereny Z."/>
            <person name="Hegedus B."/>
            <person name="Baldrian P."/>
            <person name="Stursova M."/>
            <person name="Weitz H."/>
            <person name="Taylor A."/>
            <person name="Grigoriev I.V."/>
            <person name="Nagy L.G."/>
            <person name="Martin F."/>
            <person name="Kauserud H."/>
        </authorList>
    </citation>
    <scope>NUCLEOTIDE SEQUENCE</scope>
    <source>
        <strain evidence="1">CBHHK182m</strain>
    </source>
</reference>
<comment type="caution">
    <text evidence="1">The sequence shown here is derived from an EMBL/GenBank/DDBJ whole genome shotgun (WGS) entry which is preliminary data.</text>
</comment>
<keyword evidence="2" id="KW-1185">Reference proteome</keyword>